<sequence length="268" mass="29942">HFFEGAVAYYQATGKRKILDVAIRLADKIDSVFGPDKKRDVPGHEEIEIGLVKLYRVTGNEKYLKLAKFFLDERGRAEGHKLYGPYSQDHKPVVEQDKAVGHAVRAGYLYSGMADVTALTGDANYVKAIDRIWQDVVSKKLYLTGGVGARRGGESFGNDYELPNKTAYCETCAAIANAMWNHRLFLLHGEAKYIDVLERVIYNGFLPGISLSGDKFFYPNPLASDGKHQRSPWFGCACCPTNIVRFMPSLPGYAYAHRGDIVYVNLFA</sequence>
<accession>X0UTH2</accession>
<dbReference type="PANTHER" id="PTHR43465">
    <property type="entry name" value="DUF1680 DOMAIN PROTEIN (AFU_ORTHOLOGUE AFUA_1G08910)"/>
    <property type="match status" value="1"/>
</dbReference>
<feature type="non-terminal residue" evidence="2">
    <location>
        <position position="1"/>
    </location>
</feature>
<feature type="domain" description="Non-reducing end beta-L-arabinofuranosidase-like GH127 catalytic" evidence="1">
    <location>
        <begin position="1"/>
        <end position="251"/>
    </location>
</feature>
<protein>
    <recommendedName>
        <fullName evidence="1">Non-reducing end beta-L-arabinofuranosidase-like GH127 catalytic domain-containing protein</fullName>
    </recommendedName>
</protein>
<dbReference type="InterPro" id="IPR008928">
    <property type="entry name" value="6-hairpin_glycosidase_sf"/>
</dbReference>
<gene>
    <name evidence="2" type="ORF">S01H1_38938</name>
</gene>
<feature type="non-terminal residue" evidence="2">
    <location>
        <position position="268"/>
    </location>
</feature>
<dbReference type="AlphaFoldDB" id="X0UTH2"/>
<name>X0UTH2_9ZZZZ</name>
<dbReference type="EMBL" id="BARS01024534">
    <property type="protein sequence ID" value="GAG09020.1"/>
    <property type="molecule type" value="Genomic_DNA"/>
</dbReference>
<dbReference type="PANTHER" id="PTHR43465:SF2">
    <property type="entry name" value="DUF1680 DOMAIN PROTEIN (AFU_ORTHOLOGUE AFUA_1G08910)"/>
    <property type="match status" value="1"/>
</dbReference>
<dbReference type="GO" id="GO:0005975">
    <property type="term" value="P:carbohydrate metabolic process"/>
    <property type="evidence" value="ECO:0007669"/>
    <property type="project" value="InterPro"/>
</dbReference>
<organism evidence="2">
    <name type="scientific">marine sediment metagenome</name>
    <dbReference type="NCBI Taxonomy" id="412755"/>
    <lineage>
        <taxon>unclassified sequences</taxon>
        <taxon>metagenomes</taxon>
        <taxon>ecological metagenomes</taxon>
    </lineage>
</organism>
<reference evidence="2" key="1">
    <citation type="journal article" date="2014" name="Front. Microbiol.">
        <title>High frequency of phylogenetically diverse reductive dehalogenase-homologous genes in deep subseafloor sedimentary metagenomes.</title>
        <authorList>
            <person name="Kawai M."/>
            <person name="Futagami T."/>
            <person name="Toyoda A."/>
            <person name="Takaki Y."/>
            <person name="Nishi S."/>
            <person name="Hori S."/>
            <person name="Arai W."/>
            <person name="Tsubouchi T."/>
            <person name="Morono Y."/>
            <person name="Uchiyama I."/>
            <person name="Ito T."/>
            <person name="Fujiyama A."/>
            <person name="Inagaki F."/>
            <person name="Takami H."/>
        </authorList>
    </citation>
    <scope>NUCLEOTIDE SEQUENCE</scope>
    <source>
        <strain evidence="2">Expedition CK06-06</strain>
    </source>
</reference>
<proteinExistence type="predicted"/>
<dbReference type="Pfam" id="PF07944">
    <property type="entry name" value="Beta-AFase-like_GH127_cat"/>
    <property type="match status" value="1"/>
</dbReference>
<dbReference type="SUPFAM" id="SSF48208">
    <property type="entry name" value="Six-hairpin glycosidases"/>
    <property type="match status" value="1"/>
</dbReference>
<comment type="caution">
    <text evidence="2">The sequence shown here is derived from an EMBL/GenBank/DDBJ whole genome shotgun (WGS) entry which is preliminary data.</text>
</comment>
<evidence type="ECO:0000259" key="1">
    <source>
        <dbReference type="Pfam" id="PF07944"/>
    </source>
</evidence>
<dbReference type="InterPro" id="IPR012878">
    <property type="entry name" value="Beta-AFase-like_GH127_cat"/>
</dbReference>
<dbReference type="InterPro" id="IPR049174">
    <property type="entry name" value="Beta-AFase-like"/>
</dbReference>
<evidence type="ECO:0000313" key="2">
    <source>
        <dbReference type="EMBL" id="GAG09020.1"/>
    </source>
</evidence>